<protein>
    <submittedName>
        <fullName evidence="2">Uncharacterized protein</fullName>
    </submittedName>
</protein>
<gene>
    <name evidence="2" type="ORF">MOMA_05521</name>
</gene>
<reference evidence="2 3" key="1">
    <citation type="journal article" date="2013" name="Genome Announc.">
        <title>Genome Sequence of Moraxella macacae 0408225, a Novel Bacterial Species Isolated from a Cynomolgus Macaque with Epistaxis.</title>
        <authorList>
            <person name="Ladner J.T."/>
            <person name="Whitehouse C.A."/>
            <person name="Koroleva G.I."/>
            <person name="Palacios G.F."/>
        </authorList>
    </citation>
    <scope>NUCLEOTIDE SEQUENCE [LARGE SCALE GENOMIC DNA]</scope>
    <source>
        <strain evidence="2 3">0408225</strain>
    </source>
</reference>
<evidence type="ECO:0000256" key="1">
    <source>
        <dbReference type="ARBA" id="ARBA00005233"/>
    </source>
</evidence>
<organism evidence="2 3">
    <name type="scientific">Moraxella macacae 0408225</name>
    <dbReference type="NCBI Taxonomy" id="1230338"/>
    <lineage>
        <taxon>Bacteria</taxon>
        <taxon>Pseudomonadati</taxon>
        <taxon>Pseudomonadota</taxon>
        <taxon>Gammaproteobacteria</taxon>
        <taxon>Moraxellales</taxon>
        <taxon>Moraxellaceae</taxon>
        <taxon>Moraxella</taxon>
    </lineage>
</organism>
<dbReference type="Proteomes" id="UP000023795">
    <property type="component" value="Unassembled WGS sequence"/>
</dbReference>
<evidence type="ECO:0000313" key="3">
    <source>
        <dbReference type="Proteomes" id="UP000023795"/>
    </source>
</evidence>
<evidence type="ECO:0000313" key="2">
    <source>
        <dbReference type="EMBL" id="ELA07994.1"/>
    </source>
</evidence>
<dbReference type="InterPro" id="IPR001082">
    <property type="entry name" value="Pilin"/>
</dbReference>
<comment type="similarity">
    <text evidence="1">Belongs to the N-Me-Phe pilin family.</text>
</comment>
<accession>L2F4N3</accession>
<dbReference type="SUPFAM" id="SSF54523">
    <property type="entry name" value="Pili subunits"/>
    <property type="match status" value="1"/>
</dbReference>
<dbReference type="PATRIC" id="fig|1230338.3.peg.1172"/>
<name>L2F4N3_9GAMM</name>
<dbReference type="Pfam" id="PF00114">
    <property type="entry name" value="Pilin"/>
    <property type="match status" value="1"/>
</dbReference>
<keyword evidence="3" id="KW-1185">Reference proteome</keyword>
<comment type="caution">
    <text evidence="2">The sequence shown here is derived from an EMBL/GenBank/DDBJ whole genome shotgun (WGS) entry which is preliminary data.</text>
</comment>
<dbReference type="EMBL" id="ANIN01000002">
    <property type="protein sequence ID" value="ELA07994.1"/>
    <property type="molecule type" value="Genomic_DNA"/>
</dbReference>
<sequence length="109" mass="11538">MADGLKTSIGTNRQNGSCYANSTATTANAEDKVTGKYGVATILQATGADKKLNCGIHYKFNNKGVSDLLKDKEIVLKADEDSGTLKLENMGGKTSSADISKYLPSAFKK</sequence>
<dbReference type="Gene3D" id="3.30.700.10">
    <property type="entry name" value="Glycoprotein, Type 4 Pilin"/>
    <property type="match status" value="1"/>
</dbReference>
<dbReference type="GO" id="GO:0009289">
    <property type="term" value="C:pilus"/>
    <property type="evidence" value="ECO:0007669"/>
    <property type="project" value="InterPro"/>
</dbReference>
<dbReference type="AlphaFoldDB" id="L2F4N3"/>
<proteinExistence type="inferred from homology"/>
<dbReference type="InterPro" id="IPR045584">
    <property type="entry name" value="Pilin-like"/>
</dbReference>
<dbReference type="GO" id="GO:0007155">
    <property type="term" value="P:cell adhesion"/>
    <property type="evidence" value="ECO:0007669"/>
    <property type="project" value="InterPro"/>
</dbReference>